<dbReference type="GO" id="GO:0005886">
    <property type="term" value="C:plasma membrane"/>
    <property type="evidence" value="ECO:0007669"/>
    <property type="project" value="TreeGrafter"/>
</dbReference>
<feature type="region of interest" description="Disordered" evidence="7">
    <location>
        <begin position="116"/>
        <end position="157"/>
    </location>
</feature>
<evidence type="ECO:0000256" key="3">
    <source>
        <dbReference type="ARBA" id="ARBA00022448"/>
    </source>
</evidence>
<feature type="transmembrane region" description="Helical" evidence="8">
    <location>
        <begin position="86"/>
        <end position="110"/>
    </location>
</feature>
<dbReference type="AlphaFoldDB" id="A0AAV5B211"/>
<sequence length="157" mass="15537">MVAACLIMLCAGLMPKVAFVLPGIPKAVIGGATINVFATITMTGVRLLTKNGLSQRTASVAGLSVALGMGIALTSGALAGPGVPEWAQGVLGSSSLVVTAITAIVLNLVLPGREEVEPAGEGAPGSGSPAGGPRLAAGAWGHRAQGRRERAPCRAHP</sequence>
<evidence type="ECO:0000256" key="8">
    <source>
        <dbReference type="SAM" id="Phobius"/>
    </source>
</evidence>
<evidence type="ECO:0000256" key="2">
    <source>
        <dbReference type="ARBA" id="ARBA00008821"/>
    </source>
</evidence>
<keyword evidence="6 8" id="KW-0472">Membrane</keyword>
<dbReference type="Proteomes" id="UP001055025">
    <property type="component" value="Unassembled WGS sequence"/>
</dbReference>
<dbReference type="PANTHER" id="PTHR42810:SF2">
    <property type="entry name" value="PURINE PERMEASE C1399.01C-RELATED"/>
    <property type="match status" value="1"/>
</dbReference>
<evidence type="ECO:0008006" key="11">
    <source>
        <dbReference type="Google" id="ProtNLM"/>
    </source>
</evidence>
<keyword evidence="4 8" id="KW-0812">Transmembrane</keyword>
<feature type="transmembrane region" description="Helical" evidence="8">
    <location>
        <begin position="60"/>
        <end position="80"/>
    </location>
</feature>
<evidence type="ECO:0000256" key="5">
    <source>
        <dbReference type="ARBA" id="ARBA00022989"/>
    </source>
</evidence>
<evidence type="ECO:0000256" key="6">
    <source>
        <dbReference type="ARBA" id="ARBA00023136"/>
    </source>
</evidence>
<protein>
    <recommendedName>
        <fullName evidence="11">Permease family protein</fullName>
    </recommendedName>
</protein>
<gene>
    <name evidence="9" type="ORF">ATOP_05530</name>
</gene>
<reference evidence="9" key="1">
    <citation type="journal article" date="2022" name="Int. J. Syst. Evol. Microbiol.">
        <title>Granulimonas faecalis gen. nov., sp. nov., and Leptogranulimonas caecicola gen. nov., sp. nov., novel lactate-producing Atopobiaceae bacteria isolated from mouse intestines, and an emended description of the family Atopobiaceae.</title>
        <authorList>
            <person name="Morinaga K."/>
            <person name="Kusada H."/>
            <person name="Sakamoto S."/>
            <person name="Murakami T."/>
            <person name="Toyoda A."/>
            <person name="Mori H."/>
            <person name="Meng X.Y."/>
            <person name="Takashino M."/>
            <person name="Murotomi K."/>
            <person name="Tamaki H."/>
        </authorList>
    </citation>
    <scope>NUCLEOTIDE SEQUENCE</scope>
    <source>
        <strain evidence="9">OPF53</strain>
    </source>
</reference>
<comment type="caution">
    <text evidence="9">The sequence shown here is derived from an EMBL/GenBank/DDBJ whole genome shotgun (WGS) entry which is preliminary data.</text>
</comment>
<evidence type="ECO:0000313" key="10">
    <source>
        <dbReference type="Proteomes" id="UP001055025"/>
    </source>
</evidence>
<comment type="subcellular location">
    <subcellularLocation>
        <location evidence="1">Membrane</location>
        <topology evidence="1">Multi-pass membrane protein</topology>
    </subcellularLocation>
</comment>
<comment type="similarity">
    <text evidence="2">Belongs to the nucleobase:cation symporter-2 (NCS2) (TC 2.A.40) family.</text>
</comment>
<dbReference type="GO" id="GO:0042907">
    <property type="term" value="F:xanthine transmembrane transporter activity"/>
    <property type="evidence" value="ECO:0007669"/>
    <property type="project" value="TreeGrafter"/>
</dbReference>
<dbReference type="InterPro" id="IPR006042">
    <property type="entry name" value="Xan_ur_permease"/>
</dbReference>
<organism evidence="9 10">
    <name type="scientific">Granulimonas faecalis</name>
    <dbReference type="NCBI Taxonomy" id="2894155"/>
    <lineage>
        <taxon>Bacteria</taxon>
        <taxon>Bacillati</taxon>
        <taxon>Actinomycetota</taxon>
        <taxon>Coriobacteriia</taxon>
        <taxon>Coriobacteriales</taxon>
        <taxon>Kribbibacteriaceae</taxon>
        <taxon>Granulimonas</taxon>
    </lineage>
</organism>
<keyword evidence="5 8" id="KW-1133">Transmembrane helix</keyword>
<proteinExistence type="inferred from homology"/>
<keyword evidence="10" id="KW-1185">Reference proteome</keyword>
<dbReference type="PROSITE" id="PS01116">
    <property type="entry name" value="XANTH_URACIL_PERMASE"/>
    <property type="match status" value="1"/>
</dbReference>
<keyword evidence="3" id="KW-0813">Transport</keyword>
<evidence type="ECO:0000256" key="7">
    <source>
        <dbReference type="SAM" id="MobiDB-lite"/>
    </source>
</evidence>
<dbReference type="Pfam" id="PF00860">
    <property type="entry name" value="Xan_ur_permease"/>
    <property type="match status" value="1"/>
</dbReference>
<evidence type="ECO:0000313" key="9">
    <source>
        <dbReference type="EMBL" id="GJM54898.1"/>
    </source>
</evidence>
<dbReference type="InterPro" id="IPR006043">
    <property type="entry name" value="NCS2"/>
</dbReference>
<feature type="compositionally biased region" description="Basic and acidic residues" evidence="7">
    <location>
        <begin position="146"/>
        <end position="157"/>
    </location>
</feature>
<dbReference type="PANTHER" id="PTHR42810">
    <property type="entry name" value="PURINE PERMEASE C1399.01C-RELATED"/>
    <property type="match status" value="1"/>
</dbReference>
<feature type="transmembrane region" description="Helical" evidence="8">
    <location>
        <begin position="28"/>
        <end position="48"/>
    </location>
</feature>
<accession>A0AAV5B211</accession>
<evidence type="ECO:0000256" key="4">
    <source>
        <dbReference type="ARBA" id="ARBA00022692"/>
    </source>
</evidence>
<dbReference type="EMBL" id="BQKC01000001">
    <property type="protein sequence ID" value="GJM54898.1"/>
    <property type="molecule type" value="Genomic_DNA"/>
</dbReference>
<name>A0AAV5B211_9ACTN</name>
<evidence type="ECO:0000256" key="1">
    <source>
        <dbReference type="ARBA" id="ARBA00004141"/>
    </source>
</evidence>